<proteinExistence type="predicted"/>
<comment type="caution">
    <text evidence="1">The sequence shown here is derived from an EMBL/GenBank/DDBJ whole genome shotgun (WGS) entry which is preliminary data.</text>
</comment>
<evidence type="ECO:0000313" key="1">
    <source>
        <dbReference type="EMBL" id="KAL0322567.1"/>
    </source>
</evidence>
<reference evidence="1" key="2">
    <citation type="journal article" date="2024" name="Plant">
        <title>Genomic evolution and insights into agronomic trait innovations of Sesamum species.</title>
        <authorList>
            <person name="Miao H."/>
            <person name="Wang L."/>
            <person name="Qu L."/>
            <person name="Liu H."/>
            <person name="Sun Y."/>
            <person name="Le M."/>
            <person name="Wang Q."/>
            <person name="Wei S."/>
            <person name="Zheng Y."/>
            <person name="Lin W."/>
            <person name="Duan Y."/>
            <person name="Cao H."/>
            <person name="Xiong S."/>
            <person name="Wang X."/>
            <person name="Wei L."/>
            <person name="Li C."/>
            <person name="Ma Q."/>
            <person name="Ju M."/>
            <person name="Zhao R."/>
            <person name="Li G."/>
            <person name="Mu C."/>
            <person name="Tian Q."/>
            <person name="Mei H."/>
            <person name="Zhang T."/>
            <person name="Gao T."/>
            <person name="Zhang H."/>
        </authorList>
    </citation>
    <scope>NUCLEOTIDE SEQUENCE</scope>
    <source>
        <strain evidence="1">G01</strain>
    </source>
</reference>
<gene>
    <name evidence="1" type="ORF">Sangu_1876000</name>
</gene>
<name>A0AAW2LUV2_9LAMI</name>
<dbReference type="EMBL" id="JACGWK010000012">
    <property type="protein sequence ID" value="KAL0322567.1"/>
    <property type="molecule type" value="Genomic_DNA"/>
</dbReference>
<accession>A0AAW2LUV2</accession>
<dbReference type="PANTHER" id="PTHR34222:SF99">
    <property type="entry name" value="PROTEIN, PUTATIVE-RELATED"/>
    <property type="match status" value="1"/>
</dbReference>
<protein>
    <submittedName>
        <fullName evidence="1">Uncharacterized protein</fullName>
    </submittedName>
</protein>
<organism evidence="1">
    <name type="scientific">Sesamum angustifolium</name>
    <dbReference type="NCBI Taxonomy" id="2727405"/>
    <lineage>
        <taxon>Eukaryota</taxon>
        <taxon>Viridiplantae</taxon>
        <taxon>Streptophyta</taxon>
        <taxon>Embryophyta</taxon>
        <taxon>Tracheophyta</taxon>
        <taxon>Spermatophyta</taxon>
        <taxon>Magnoliopsida</taxon>
        <taxon>eudicotyledons</taxon>
        <taxon>Gunneridae</taxon>
        <taxon>Pentapetalae</taxon>
        <taxon>asterids</taxon>
        <taxon>lamiids</taxon>
        <taxon>Lamiales</taxon>
        <taxon>Pedaliaceae</taxon>
        <taxon>Sesamum</taxon>
    </lineage>
</organism>
<reference evidence="1" key="1">
    <citation type="submission" date="2020-06" db="EMBL/GenBank/DDBJ databases">
        <authorList>
            <person name="Li T."/>
            <person name="Hu X."/>
            <person name="Zhang T."/>
            <person name="Song X."/>
            <person name="Zhang H."/>
            <person name="Dai N."/>
            <person name="Sheng W."/>
            <person name="Hou X."/>
            <person name="Wei L."/>
        </authorList>
    </citation>
    <scope>NUCLEOTIDE SEQUENCE</scope>
    <source>
        <strain evidence="1">G01</strain>
        <tissue evidence="1">Leaf</tissue>
    </source>
</reference>
<sequence length="131" mass="14619">MVPCCINYNAKQKPSLSQGNTSMVEYFSRLREVWVALDVLMPTPQCTCGGCTYGASKATADQAIFTPLIQFLMGLSDTFGHLRDQLLVMDPIPTDNNAYSMILTVEKQKEIHMERINNVDNVAMQVKVKGK</sequence>
<dbReference type="AlphaFoldDB" id="A0AAW2LUV2"/>
<dbReference type="PANTHER" id="PTHR34222">
    <property type="entry name" value="GAG_PRE-INTEGRS DOMAIN-CONTAINING PROTEIN"/>
    <property type="match status" value="1"/>
</dbReference>